<protein>
    <submittedName>
        <fullName evidence="2">Antitoxin component YwqK of YwqJK toxin-antitoxin module</fullName>
    </submittedName>
</protein>
<evidence type="ECO:0000256" key="1">
    <source>
        <dbReference type="SAM" id="SignalP"/>
    </source>
</evidence>
<dbReference type="Gene3D" id="3.90.930.1">
    <property type="match status" value="3"/>
</dbReference>
<dbReference type="PANTHER" id="PTHR33706">
    <property type="entry name" value="MORN VARIANT REPEAT PROTEIN"/>
    <property type="match status" value="1"/>
</dbReference>
<dbReference type="Gene3D" id="2.20.110.10">
    <property type="entry name" value="Histone H3 K4-specific methyltransferase SET7/9 N-terminal domain"/>
    <property type="match status" value="2"/>
</dbReference>
<dbReference type="RefSeq" id="WP_309938739.1">
    <property type="nucleotide sequence ID" value="NZ_AP025305.1"/>
</dbReference>
<feature type="signal peptide" evidence="1">
    <location>
        <begin position="1"/>
        <end position="20"/>
    </location>
</feature>
<dbReference type="AlphaFoldDB" id="A0AAE3XNK0"/>
<dbReference type="Proteomes" id="UP001185092">
    <property type="component" value="Unassembled WGS sequence"/>
</dbReference>
<reference evidence="2" key="1">
    <citation type="submission" date="2023-07" db="EMBL/GenBank/DDBJ databases">
        <title>Genomic Encyclopedia of Type Strains, Phase IV (KMG-IV): sequencing the most valuable type-strain genomes for metagenomic binning, comparative biology and taxonomic classification.</title>
        <authorList>
            <person name="Goeker M."/>
        </authorList>
    </citation>
    <scope>NUCLEOTIDE SEQUENCE</scope>
    <source>
        <strain evidence="2">DSM 26174</strain>
    </source>
</reference>
<dbReference type="InterPro" id="IPR011652">
    <property type="entry name" value="MORN_2"/>
</dbReference>
<dbReference type="EMBL" id="JAVDQD010000002">
    <property type="protein sequence ID" value="MDR6239174.1"/>
    <property type="molecule type" value="Genomic_DNA"/>
</dbReference>
<proteinExistence type="predicted"/>
<feature type="chain" id="PRO_5042061537" evidence="1">
    <location>
        <begin position="21"/>
        <end position="522"/>
    </location>
</feature>
<comment type="caution">
    <text evidence="2">The sequence shown here is derived from an EMBL/GenBank/DDBJ whole genome shotgun (WGS) entry which is preliminary data.</text>
</comment>
<dbReference type="PANTHER" id="PTHR33706:SF1">
    <property type="entry name" value="TPR REPEAT PROTEIN"/>
    <property type="match status" value="1"/>
</dbReference>
<accession>A0AAE3XNK0</accession>
<evidence type="ECO:0000313" key="3">
    <source>
        <dbReference type="Proteomes" id="UP001185092"/>
    </source>
</evidence>
<organism evidence="2 3">
    <name type="scientific">Aureibacter tunicatorum</name>
    <dbReference type="NCBI Taxonomy" id="866807"/>
    <lineage>
        <taxon>Bacteria</taxon>
        <taxon>Pseudomonadati</taxon>
        <taxon>Bacteroidota</taxon>
        <taxon>Cytophagia</taxon>
        <taxon>Cytophagales</taxon>
        <taxon>Persicobacteraceae</taxon>
        <taxon>Aureibacter</taxon>
    </lineage>
</organism>
<gene>
    <name evidence="2" type="ORF">HNQ88_002211</name>
</gene>
<keyword evidence="3" id="KW-1185">Reference proteome</keyword>
<sequence length="522" mass="60338">MKFKLLITLLFFIIQSNINAQDLKIYYFDDLDNFSKTVDDNGVCTYRVNENKIISGQFVNGKKSGKWKSFYPGKGTLHHVVEFVNDSLHGKYIEYSSHKKIKISANFVNGVLNGEFAYNSDIGKPIWNGFFKNNLKEGVWIQFDNNGFKKQSIQYVAGQVNGKVIEYGAQNKPLQVSQYKNNKLNGQFTSYDPYHTNKIFESGNYHMNTKIGIWREFHLNGKIAIESNYNTIGKLDGPKIEFYYDGDTASVEYYANDKPIKTWKSYWRNHKLKKEIHFNAENKPDGLYMEYFSNEKPSVIGHYKNGDKTGKWQSYYVNEMVYSAGHYVDNQQEGNWKYFHENGKISSEGNFDKDKKVGQWFDFHTNGKLLCIGEYDQDGEKTGLWGYFYKSGKLQKEEQWSKGKLLSVDKLLTSRGKDLEIGSLKDGDGTLNNYDEKGNLVSIGSFVDGYLDGPWLEYHNNKAIAIEGHMSNGKKEGVWKYYDKIGSLVQEKEFRNDEEIKTTSYSPYGQNEIYMNEPSSLF</sequence>
<name>A0AAE3XNK0_9BACT</name>
<dbReference type="Pfam" id="PF07661">
    <property type="entry name" value="MORN_2"/>
    <property type="match status" value="4"/>
</dbReference>
<evidence type="ECO:0000313" key="2">
    <source>
        <dbReference type="EMBL" id="MDR6239174.1"/>
    </source>
</evidence>
<dbReference type="SUPFAM" id="SSF82185">
    <property type="entry name" value="Histone H3 K4-specific methyltransferase SET7/9 N-terminal domain"/>
    <property type="match status" value="3"/>
</dbReference>
<keyword evidence="1" id="KW-0732">Signal</keyword>